<keyword evidence="2" id="KW-0560">Oxidoreductase</keyword>
<name>A0AA39QYR8_9LECA</name>
<dbReference type="PANTHER" id="PTHR33365">
    <property type="entry name" value="YALI0B05434P"/>
    <property type="match status" value="1"/>
</dbReference>
<dbReference type="Proteomes" id="UP001166286">
    <property type="component" value="Unassembled WGS sequence"/>
</dbReference>
<reference evidence="4" key="1">
    <citation type="submission" date="2023-03" db="EMBL/GenBank/DDBJ databases">
        <title>Complete genome of Cladonia borealis.</title>
        <authorList>
            <person name="Park H."/>
        </authorList>
    </citation>
    <scope>NUCLEOTIDE SEQUENCE</scope>
    <source>
        <strain evidence="4">ANT050790</strain>
    </source>
</reference>
<dbReference type="Pfam" id="PF11807">
    <property type="entry name" value="UstYa"/>
    <property type="match status" value="1"/>
</dbReference>
<evidence type="ECO:0008006" key="6">
    <source>
        <dbReference type="Google" id="ProtNLM"/>
    </source>
</evidence>
<evidence type="ECO:0000256" key="2">
    <source>
        <dbReference type="ARBA" id="ARBA00023002"/>
    </source>
</evidence>
<evidence type="ECO:0000256" key="1">
    <source>
        <dbReference type="ARBA" id="ARBA00004685"/>
    </source>
</evidence>
<proteinExistence type="inferred from homology"/>
<accession>A0AA39QYR8</accession>
<gene>
    <name evidence="4" type="ORF">JMJ35_006871</name>
</gene>
<dbReference type="PANTHER" id="PTHR33365:SF11">
    <property type="entry name" value="TAT PATHWAY SIGNAL SEQUENCE"/>
    <property type="match status" value="1"/>
</dbReference>
<sequence length="239" mass="26988">MRHRFDVFSLFSRDRYLYSPLQSSKTGGSSRTCPNYAPHTSLLGVLGMVCVVVASFMAGRQSVADDSLLTIPMGTTSQIFRYNRTYGSAPSNLTDAAWAALFPEQGGFFKHPSIAPERSAFSVFHQLHCLDGIRQGYWAVYKAAIEGRKIAEEDFPFMSSPPHIRHCIDLLRHSLMCRPDTTVEVKNKELGGVTGFGTEHKCRDWSQLMEWISKWEGYMPDPLQDNTTSESTHHSHHRL</sequence>
<keyword evidence="5" id="KW-1185">Reference proteome</keyword>
<dbReference type="GO" id="GO:0043386">
    <property type="term" value="P:mycotoxin biosynthetic process"/>
    <property type="evidence" value="ECO:0007669"/>
    <property type="project" value="InterPro"/>
</dbReference>
<comment type="similarity">
    <text evidence="3">Belongs to the ustYa family.</text>
</comment>
<evidence type="ECO:0000256" key="3">
    <source>
        <dbReference type="ARBA" id="ARBA00035112"/>
    </source>
</evidence>
<comment type="caution">
    <text evidence="4">The sequence shown here is derived from an EMBL/GenBank/DDBJ whole genome shotgun (WGS) entry which is preliminary data.</text>
</comment>
<dbReference type="InterPro" id="IPR021765">
    <property type="entry name" value="UstYa-like"/>
</dbReference>
<protein>
    <recommendedName>
        <fullName evidence="6">Oxidase ustYa</fullName>
    </recommendedName>
</protein>
<evidence type="ECO:0000313" key="4">
    <source>
        <dbReference type="EMBL" id="KAK0510439.1"/>
    </source>
</evidence>
<evidence type="ECO:0000313" key="5">
    <source>
        <dbReference type="Proteomes" id="UP001166286"/>
    </source>
</evidence>
<comment type="pathway">
    <text evidence="1">Mycotoxin biosynthesis.</text>
</comment>
<dbReference type="GO" id="GO:0016491">
    <property type="term" value="F:oxidoreductase activity"/>
    <property type="evidence" value="ECO:0007669"/>
    <property type="project" value="UniProtKB-KW"/>
</dbReference>
<organism evidence="4 5">
    <name type="scientific">Cladonia borealis</name>
    <dbReference type="NCBI Taxonomy" id="184061"/>
    <lineage>
        <taxon>Eukaryota</taxon>
        <taxon>Fungi</taxon>
        <taxon>Dikarya</taxon>
        <taxon>Ascomycota</taxon>
        <taxon>Pezizomycotina</taxon>
        <taxon>Lecanoromycetes</taxon>
        <taxon>OSLEUM clade</taxon>
        <taxon>Lecanoromycetidae</taxon>
        <taxon>Lecanorales</taxon>
        <taxon>Lecanorineae</taxon>
        <taxon>Cladoniaceae</taxon>
        <taxon>Cladonia</taxon>
    </lineage>
</organism>
<dbReference type="EMBL" id="JAFEKC020000015">
    <property type="protein sequence ID" value="KAK0510439.1"/>
    <property type="molecule type" value="Genomic_DNA"/>
</dbReference>
<dbReference type="AlphaFoldDB" id="A0AA39QYR8"/>